<dbReference type="NCBIfam" id="TIGR00614">
    <property type="entry name" value="recQ_fam"/>
    <property type="match status" value="1"/>
</dbReference>
<evidence type="ECO:0000313" key="15">
    <source>
        <dbReference type="EMBL" id="CCG53455.1"/>
    </source>
</evidence>
<dbReference type="InterPro" id="IPR014001">
    <property type="entry name" value="Helicase_ATP-bd"/>
</dbReference>
<dbReference type="GO" id="GO:0016787">
    <property type="term" value="F:hydrolase activity"/>
    <property type="evidence" value="ECO:0007669"/>
    <property type="project" value="UniProtKB-KW"/>
</dbReference>
<dbReference type="GO" id="GO:0005524">
    <property type="term" value="F:ATP binding"/>
    <property type="evidence" value="ECO:0007669"/>
    <property type="project" value="UniProtKB-KW"/>
</dbReference>
<dbReference type="InterPro" id="IPR027417">
    <property type="entry name" value="P-loop_NTPase"/>
</dbReference>
<evidence type="ECO:0000256" key="8">
    <source>
        <dbReference type="ARBA" id="ARBA00023235"/>
    </source>
</evidence>
<dbReference type="Pfam" id="PF00271">
    <property type="entry name" value="Helicase_C"/>
    <property type="match status" value="1"/>
</dbReference>
<dbReference type="GO" id="GO:0030894">
    <property type="term" value="C:replisome"/>
    <property type="evidence" value="ECO:0007669"/>
    <property type="project" value="TreeGrafter"/>
</dbReference>
<dbReference type="Pfam" id="PF16124">
    <property type="entry name" value="RecQ_Zn_bind"/>
    <property type="match status" value="1"/>
</dbReference>
<dbReference type="InterPro" id="IPR032284">
    <property type="entry name" value="RecQ_Zn-bd"/>
</dbReference>
<dbReference type="CDD" id="cd17920">
    <property type="entry name" value="DEXHc_RecQ"/>
    <property type="match status" value="1"/>
</dbReference>
<sequence length="627" mass="71884">MNSALEVLKKHWNYDSFRVPQDAIIQSVLEGNDTFALLPTGGGKSICFQIPALLKPGLCLVISPLVALMKDQVENLKNRDIKALALVGGISFEETSQLLDNCTFGGYKFLYVSPERLQQDWILERIKQLNINLVAIDEAHCISQWGHDFRPAYLKISNLKEHFHVPFIALTATATEKVQEDICSLLQFKNTKVFKKSFNRFNLGYHVIYTEDKITKLKQIFTKNPQPSIVYVRNRKACLEISKQLNELGFSATYYHGGLKSKEKTQNMQLWMEEKAFIMVATNAFGMGIDKPNVKTVIHLQVPENIENYYQEAGRAGRNGEKAYALLLTHEFDIKKTREQFITSLPDKSFLNKVYHALNNYFQIAYGEGTGTIFTFNLQIFCQKYNFPVSKTFSCIQFLDREGILTFNNETNDKAQIQFLIESREIIRYISLNPKDEPIINAILRTYPGIFEQLTAINTILIANKSNTTEETIIVLLQKLQQQDIIELHLFSNDSKIIFNEPREDDYTINRISKHLNNQNQLKIEKFEAILAFVNDKKTCKSVLISNYFGEENETACGICSTCLQQKQDNLKDSTSVITNLLQKSAMTSQELQHSSQLSNEALIFALQTLLENDIIFLNQNKKYQIK</sequence>
<dbReference type="GO" id="GO:0046872">
    <property type="term" value="F:metal ion binding"/>
    <property type="evidence" value="ECO:0007669"/>
    <property type="project" value="UniProtKB-KW"/>
</dbReference>
<evidence type="ECO:0000256" key="12">
    <source>
        <dbReference type="ARBA" id="ARBA00044550"/>
    </source>
</evidence>
<dbReference type="eggNOG" id="COG0514">
    <property type="taxonomic scope" value="Bacteria"/>
</dbReference>
<dbReference type="FunFam" id="3.40.50.300:FF:000296">
    <property type="entry name" value="ATP-dependent DNA helicase RecQ"/>
    <property type="match status" value="1"/>
</dbReference>
<dbReference type="PROSITE" id="PS51192">
    <property type="entry name" value="HELICASE_ATP_BIND_1"/>
    <property type="match status" value="1"/>
</dbReference>
<evidence type="ECO:0000256" key="3">
    <source>
        <dbReference type="ARBA" id="ARBA00022741"/>
    </source>
</evidence>
<proteinExistence type="inferred from homology"/>
<feature type="domain" description="Helicase ATP-binding" evidence="13">
    <location>
        <begin position="25"/>
        <end position="192"/>
    </location>
</feature>
<evidence type="ECO:0000259" key="13">
    <source>
        <dbReference type="PROSITE" id="PS51192"/>
    </source>
</evidence>
<dbReference type="GO" id="GO:0005737">
    <property type="term" value="C:cytoplasm"/>
    <property type="evidence" value="ECO:0007669"/>
    <property type="project" value="TreeGrafter"/>
</dbReference>
<dbReference type="Pfam" id="PF00270">
    <property type="entry name" value="DEAD"/>
    <property type="match status" value="1"/>
</dbReference>
<dbReference type="GO" id="GO:0043138">
    <property type="term" value="F:3'-5' DNA helicase activity"/>
    <property type="evidence" value="ECO:0007669"/>
    <property type="project" value="UniProtKB-EC"/>
</dbReference>
<evidence type="ECO:0000256" key="5">
    <source>
        <dbReference type="ARBA" id="ARBA00022806"/>
    </source>
</evidence>
<accession>H8XR07</accession>
<evidence type="ECO:0000256" key="9">
    <source>
        <dbReference type="ARBA" id="ARBA00034617"/>
    </source>
</evidence>
<evidence type="ECO:0000256" key="10">
    <source>
        <dbReference type="ARBA" id="ARBA00034808"/>
    </source>
</evidence>
<evidence type="ECO:0000256" key="2">
    <source>
        <dbReference type="ARBA" id="ARBA00022723"/>
    </source>
</evidence>
<name>H8XR07_FLAIG</name>
<keyword evidence="7" id="KW-0238">DNA-binding</keyword>
<organism evidence="15 16">
    <name type="scientific">Flavobacterium indicum (strain DSM 17447 / CIP 109464 / GPTSA100-9)</name>
    <dbReference type="NCBI Taxonomy" id="1094466"/>
    <lineage>
        <taxon>Bacteria</taxon>
        <taxon>Pseudomonadati</taxon>
        <taxon>Bacteroidota</taxon>
        <taxon>Flavobacteriia</taxon>
        <taxon>Flavobacteriales</taxon>
        <taxon>Flavobacteriaceae</taxon>
        <taxon>Flavobacterium</taxon>
    </lineage>
</organism>
<dbReference type="PROSITE" id="PS51194">
    <property type="entry name" value="HELICASE_CTER"/>
    <property type="match status" value="1"/>
</dbReference>
<evidence type="ECO:0000256" key="4">
    <source>
        <dbReference type="ARBA" id="ARBA00022801"/>
    </source>
</evidence>
<dbReference type="OrthoDB" id="9763310at2"/>
<evidence type="ECO:0000313" key="16">
    <source>
        <dbReference type="Proteomes" id="UP000007599"/>
    </source>
</evidence>
<evidence type="ECO:0000256" key="7">
    <source>
        <dbReference type="ARBA" id="ARBA00023125"/>
    </source>
</evidence>
<keyword evidence="2" id="KW-0479">Metal-binding</keyword>
<evidence type="ECO:0000256" key="1">
    <source>
        <dbReference type="ARBA" id="ARBA00005446"/>
    </source>
</evidence>
<dbReference type="EMBL" id="HE774682">
    <property type="protein sequence ID" value="CCG53455.1"/>
    <property type="molecule type" value="Genomic_DNA"/>
</dbReference>
<feature type="domain" description="Helicase C-terminal" evidence="14">
    <location>
        <begin position="216"/>
        <end position="362"/>
    </location>
</feature>
<dbReference type="RefSeq" id="WP_014388580.1">
    <property type="nucleotide sequence ID" value="NC_017025.1"/>
</dbReference>
<evidence type="ECO:0000256" key="11">
    <source>
        <dbReference type="ARBA" id="ARBA00044535"/>
    </source>
</evidence>
<dbReference type="SMART" id="SM00487">
    <property type="entry name" value="DEXDc"/>
    <property type="match status" value="1"/>
</dbReference>
<gene>
    <name evidence="15" type="primary">recQ2</name>
    <name evidence="15" type="ordered locus">KQS_07485</name>
</gene>
<dbReference type="PANTHER" id="PTHR13710">
    <property type="entry name" value="DNA HELICASE RECQ FAMILY MEMBER"/>
    <property type="match status" value="1"/>
</dbReference>
<comment type="catalytic activity">
    <reaction evidence="9">
        <text>Couples ATP hydrolysis with the unwinding of duplex DNA by translocating in the 3'-5' direction.</text>
        <dbReference type="EC" id="5.6.2.4"/>
    </reaction>
</comment>
<dbReference type="HOGENOM" id="CLU_001103_9_7_10"/>
<dbReference type="KEGG" id="fin:KQS_07485"/>
<dbReference type="PATRIC" id="fig|1094466.5.peg.1472"/>
<comment type="similarity">
    <text evidence="1">Belongs to the helicase family. RecQ subfamily.</text>
</comment>
<dbReference type="AlphaFoldDB" id="H8XR07"/>
<dbReference type="InterPro" id="IPR011545">
    <property type="entry name" value="DEAD/DEAH_box_helicase_dom"/>
</dbReference>
<dbReference type="InterPro" id="IPR004589">
    <property type="entry name" value="DNA_helicase_ATP-dep_RecQ"/>
</dbReference>
<dbReference type="GO" id="GO:0006310">
    <property type="term" value="P:DNA recombination"/>
    <property type="evidence" value="ECO:0007669"/>
    <property type="project" value="InterPro"/>
</dbReference>
<keyword evidence="4 15" id="KW-0378">Hydrolase</keyword>
<keyword evidence="16" id="KW-1185">Reference proteome</keyword>
<dbReference type="GO" id="GO:0003677">
    <property type="term" value="F:DNA binding"/>
    <property type="evidence" value="ECO:0007669"/>
    <property type="project" value="UniProtKB-KW"/>
</dbReference>
<dbReference type="GO" id="GO:0009378">
    <property type="term" value="F:four-way junction helicase activity"/>
    <property type="evidence" value="ECO:0007669"/>
    <property type="project" value="TreeGrafter"/>
</dbReference>
<protein>
    <recommendedName>
        <fullName evidence="11">ATP-dependent DNA helicase RecQ</fullName>
        <ecNumber evidence="10">5.6.2.4</ecNumber>
    </recommendedName>
    <alternativeName>
        <fullName evidence="12">DNA 3'-5' helicase RecQ</fullName>
    </alternativeName>
</protein>
<dbReference type="Gene3D" id="3.40.50.300">
    <property type="entry name" value="P-loop containing nucleotide triphosphate hydrolases"/>
    <property type="match status" value="2"/>
</dbReference>
<dbReference type="Gene3D" id="1.10.10.10">
    <property type="entry name" value="Winged helix-like DNA-binding domain superfamily/Winged helix DNA-binding domain"/>
    <property type="match status" value="1"/>
</dbReference>
<dbReference type="SUPFAM" id="SSF52540">
    <property type="entry name" value="P-loop containing nucleoside triphosphate hydrolases"/>
    <property type="match status" value="1"/>
</dbReference>
<keyword evidence="8" id="KW-0413">Isomerase</keyword>
<dbReference type="InterPro" id="IPR036388">
    <property type="entry name" value="WH-like_DNA-bd_sf"/>
</dbReference>
<dbReference type="STRING" id="1094466.KQS_07485"/>
<evidence type="ECO:0000256" key="6">
    <source>
        <dbReference type="ARBA" id="ARBA00022840"/>
    </source>
</evidence>
<dbReference type="Proteomes" id="UP000007599">
    <property type="component" value="Chromosome I"/>
</dbReference>
<dbReference type="SMART" id="SM00490">
    <property type="entry name" value="HELICc"/>
    <property type="match status" value="1"/>
</dbReference>
<dbReference type="EC" id="5.6.2.4" evidence="10"/>
<reference evidence="16" key="2">
    <citation type="submission" date="2012-03" db="EMBL/GenBank/DDBJ databases">
        <title>Complete genome sequence of Flavobacterium indicum GPTSA100-9T, isolated from warm spring water.</title>
        <authorList>
            <person name="Barbier P."/>
            <person name="Houel A."/>
            <person name="Loux V."/>
            <person name="Poulain J."/>
            <person name="Bernardet J.-F."/>
            <person name="Touchon M."/>
            <person name="Duchaud E."/>
        </authorList>
    </citation>
    <scope>NUCLEOTIDE SEQUENCE [LARGE SCALE GENOMIC DNA]</scope>
    <source>
        <strain evidence="16">DSM 17447 / CIP 109464 / GPTSA100-9</strain>
    </source>
</reference>
<dbReference type="GO" id="GO:0006281">
    <property type="term" value="P:DNA repair"/>
    <property type="evidence" value="ECO:0007669"/>
    <property type="project" value="TreeGrafter"/>
</dbReference>
<dbReference type="GO" id="GO:0043590">
    <property type="term" value="C:bacterial nucleoid"/>
    <property type="evidence" value="ECO:0007669"/>
    <property type="project" value="TreeGrafter"/>
</dbReference>
<dbReference type="PANTHER" id="PTHR13710:SF105">
    <property type="entry name" value="ATP-DEPENDENT DNA HELICASE Q1"/>
    <property type="match status" value="1"/>
</dbReference>
<keyword evidence="6" id="KW-0067">ATP-binding</keyword>
<keyword evidence="3" id="KW-0547">Nucleotide-binding</keyword>
<reference evidence="15 16" key="1">
    <citation type="journal article" date="2012" name="J. Bacteriol.">
        <title>Complete Genome Sequence of Flavobacterium indicum GPSTA100-9T, Isolated from Warm Spring Water.</title>
        <authorList>
            <person name="Barbier P."/>
            <person name="Houel A."/>
            <person name="Loux V."/>
            <person name="Poulain J."/>
            <person name="Bernardet J.F."/>
            <person name="Touchon M."/>
            <person name="Duchaud E."/>
        </authorList>
    </citation>
    <scope>NUCLEOTIDE SEQUENCE [LARGE SCALE GENOMIC DNA]</scope>
    <source>
        <strain evidence="16">DSM 17447 / CIP 109464 / GPTSA100-9</strain>
    </source>
</reference>
<evidence type="ECO:0000259" key="14">
    <source>
        <dbReference type="PROSITE" id="PS51194"/>
    </source>
</evidence>
<dbReference type="InterPro" id="IPR001650">
    <property type="entry name" value="Helicase_C-like"/>
</dbReference>
<keyword evidence="5 15" id="KW-0347">Helicase</keyword>